<dbReference type="AlphaFoldDB" id="A0A401YRS4"/>
<keyword evidence="2" id="KW-1133">Transmembrane helix</keyword>
<dbReference type="Proteomes" id="UP000286931">
    <property type="component" value="Unassembled WGS sequence"/>
</dbReference>
<proteinExistence type="predicted"/>
<feature type="compositionally biased region" description="Basic and acidic residues" evidence="1">
    <location>
        <begin position="8"/>
        <end position="17"/>
    </location>
</feature>
<keyword evidence="2" id="KW-0812">Transmembrane</keyword>
<sequence>MGVESALVEDHAVEDAKNSGPDISPHRPWYRPDARTGWGLAVVLVPALLLGVAAFQRRWIGDDGLIFVRVSQQILDGNGPNFNVGERAEAATSTLWPWLLALVGGVTGIDLVAVAVYGSLGCAVVGLALASAGTRRLYRDLPGGGLPLPAGALVIAALPPFWDFATSGLEMGLIFVWLGTSWCLLVRLDRVTSFARQAWTSFALGMGVLVRPDLALGTVVFAVAAWLLLRPTPKRLAVLAACGGLLPVLYQLFRMGYYGVLLPNTAIAKEGTKTDVGRGWTYFEDYASPYNIWAPLLLTVVAVGLLATVGRSVGDFERYRIRVLTGTALVAGTVLLGYVIVVGGDFMHARLLLPGTFAFLLPVLVLPLQRLYASTAAALAVWSLVCAAAMRVPYQGFGPKNIEDTRTWYTAWTGESNPVTAASYRAAFVKRLEGVGREWQADRAAPGAQFVYLTYYHEPDKFWMLNFDFRSAPLKYHVPVTDSVVYGALGQPAVLVPTSGLAIDIFGLANPLGAHLDLDYRTRSGHDKLTYIEWILADFTRPGTPLDLRNVDPAKVEAARRALNCGGIRELQEATREPMSLSRFWKNFTGSVKRNSMRIPTNPIDAEKKYCH</sequence>
<protein>
    <recommendedName>
        <fullName evidence="3">Terminal beta-(1-&gt;2)-arabinofuranosyltransferase C-terminal domain-containing protein</fullName>
    </recommendedName>
</protein>
<comment type="caution">
    <text evidence="4">The sequence shown here is derived from an EMBL/GenBank/DDBJ whole genome shotgun (WGS) entry which is preliminary data.</text>
</comment>
<dbReference type="EMBL" id="BIFH01000023">
    <property type="protein sequence ID" value="GCD97297.1"/>
    <property type="molecule type" value="Genomic_DNA"/>
</dbReference>
<evidence type="ECO:0000256" key="1">
    <source>
        <dbReference type="SAM" id="MobiDB-lite"/>
    </source>
</evidence>
<feature type="transmembrane region" description="Helical" evidence="2">
    <location>
        <begin position="144"/>
        <end position="162"/>
    </location>
</feature>
<feature type="transmembrane region" description="Helical" evidence="2">
    <location>
        <begin position="347"/>
        <end position="366"/>
    </location>
</feature>
<name>A0A401YRS4_9ACTN</name>
<reference evidence="4 5" key="1">
    <citation type="submission" date="2018-12" db="EMBL/GenBank/DDBJ databases">
        <title>Draft genome sequence of Embleya hyalina NBRC 13850T.</title>
        <authorList>
            <person name="Komaki H."/>
            <person name="Hosoyama A."/>
            <person name="Kimura A."/>
            <person name="Ichikawa N."/>
            <person name="Tamura T."/>
        </authorList>
    </citation>
    <scope>NUCLEOTIDE SEQUENCE [LARGE SCALE GENOMIC DNA]</scope>
    <source>
        <strain evidence="4 5">NBRC 13850</strain>
    </source>
</reference>
<feature type="domain" description="Terminal beta-(1-&gt;2)-arabinofuranosyltransferase C-terminal" evidence="3">
    <location>
        <begin position="480"/>
        <end position="594"/>
    </location>
</feature>
<feature type="transmembrane region" description="Helical" evidence="2">
    <location>
        <begin position="236"/>
        <end position="253"/>
    </location>
</feature>
<dbReference type="OrthoDB" id="3721873at2"/>
<evidence type="ECO:0000313" key="4">
    <source>
        <dbReference type="EMBL" id="GCD97297.1"/>
    </source>
</evidence>
<feature type="transmembrane region" description="Helical" evidence="2">
    <location>
        <begin position="290"/>
        <end position="309"/>
    </location>
</feature>
<dbReference type="Pfam" id="PF26371">
    <property type="entry name" value="AftB_C"/>
    <property type="match status" value="1"/>
</dbReference>
<feature type="transmembrane region" description="Helical" evidence="2">
    <location>
        <begin position="37"/>
        <end position="55"/>
    </location>
</feature>
<dbReference type="RefSeq" id="WP_126639272.1">
    <property type="nucleotide sequence ID" value="NZ_BIFH01000023.1"/>
</dbReference>
<feature type="transmembrane region" description="Helical" evidence="2">
    <location>
        <begin position="99"/>
        <end position="132"/>
    </location>
</feature>
<evidence type="ECO:0000313" key="5">
    <source>
        <dbReference type="Proteomes" id="UP000286931"/>
    </source>
</evidence>
<feature type="transmembrane region" description="Helical" evidence="2">
    <location>
        <begin position="208"/>
        <end position="229"/>
    </location>
</feature>
<organism evidence="4 5">
    <name type="scientific">Embleya hyalina</name>
    <dbReference type="NCBI Taxonomy" id="516124"/>
    <lineage>
        <taxon>Bacteria</taxon>
        <taxon>Bacillati</taxon>
        <taxon>Actinomycetota</taxon>
        <taxon>Actinomycetes</taxon>
        <taxon>Kitasatosporales</taxon>
        <taxon>Streptomycetaceae</taxon>
        <taxon>Embleya</taxon>
    </lineage>
</organism>
<dbReference type="InterPro" id="IPR058983">
    <property type="entry name" value="AftB_C"/>
</dbReference>
<feature type="transmembrane region" description="Helical" evidence="2">
    <location>
        <begin position="371"/>
        <end position="390"/>
    </location>
</feature>
<keyword evidence="2" id="KW-0472">Membrane</keyword>
<accession>A0A401YRS4</accession>
<gene>
    <name evidence="4" type="ORF">EHYA_04989</name>
</gene>
<feature type="transmembrane region" description="Helical" evidence="2">
    <location>
        <begin position="321"/>
        <end position="341"/>
    </location>
</feature>
<evidence type="ECO:0000256" key="2">
    <source>
        <dbReference type="SAM" id="Phobius"/>
    </source>
</evidence>
<evidence type="ECO:0000259" key="3">
    <source>
        <dbReference type="Pfam" id="PF26371"/>
    </source>
</evidence>
<keyword evidence="5" id="KW-1185">Reference proteome</keyword>
<feature type="region of interest" description="Disordered" evidence="1">
    <location>
        <begin position="1"/>
        <end position="28"/>
    </location>
</feature>